<dbReference type="EMBL" id="CP071091">
    <property type="protein sequence ID" value="QSQ17477.1"/>
    <property type="molecule type" value="Genomic_DNA"/>
</dbReference>
<evidence type="ECO:0000259" key="2">
    <source>
        <dbReference type="Pfam" id="PF03235"/>
    </source>
</evidence>
<dbReference type="PANTHER" id="PTHR39639">
    <property type="entry name" value="CHROMOSOME 16, WHOLE GENOME SHOTGUN SEQUENCE"/>
    <property type="match status" value="1"/>
</dbReference>
<dbReference type="Proteomes" id="UP000663090">
    <property type="component" value="Chromosome"/>
</dbReference>
<feature type="domain" description="GmrSD restriction endonucleases N-terminal" evidence="2">
    <location>
        <begin position="54"/>
        <end position="198"/>
    </location>
</feature>
<name>A0ABX7NF66_9BACT</name>
<organism evidence="3 4">
    <name type="scientific">Myxococcus landrumensis</name>
    <dbReference type="NCBI Taxonomy" id="2813577"/>
    <lineage>
        <taxon>Bacteria</taxon>
        <taxon>Pseudomonadati</taxon>
        <taxon>Myxococcota</taxon>
        <taxon>Myxococcia</taxon>
        <taxon>Myxococcales</taxon>
        <taxon>Cystobacterineae</taxon>
        <taxon>Myxococcaceae</taxon>
        <taxon>Myxococcus</taxon>
    </lineage>
</organism>
<evidence type="ECO:0000313" key="3">
    <source>
        <dbReference type="EMBL" id="QSQ17477.1"/>
    </source>
</evidence>
<keyword evidence="4" id="KW-1185">Reference proteome</keyword>
<reference evidence="3 4" key="1">
    <citation type="submission" date="2021-02" db="EMBL/GenBank/DDBJ databases">
        <title>De Novo genome assembly of isolated myxobacteria.</title>
        <authorList>
            <person name="Stevens D.C."/>
        </authorList>
    </citation>
    <scope>NUCLEOTIDE SEQUENCE [LARGE SCALE GENOMIC DNA]</scope>
    <source>
        <strain evidence="3 4">SCHIC003</strain>
    </source>
</reference>
<proteinExistence type="predicted"/>
<dbReference type="PANTHER" id="PTHR39639:SF1">
    <property type="entry name" value="DUF262 DOMAIN-CONTAINING PROTEIN"/>
    <property type="match status" value="1"/>
</dbReference>
<evidence type="ECO:0000313" key="4">
    <source>
        <dbReference type="Proteomes" id="UP000663090"/>
    </source>
</evidence>
<gene>
    <name evidence="3" type="ORF">JY572_16155</name>
</gene>
<feature type="region of interest" description="Disordered" evidence="1">
    <location>
        <begin position="1"/>
        <end position="24"/>
    </location>
</feature>
<dbReference type="InterPro" id="IPR004919">
    <property type="entry name" value="GmrSD_N"/>
</dbReference>
<evidence type="ECO:0000256" key="1">
    <source>
        <dbReference type="SAM" id="MobiDB-lite"/>
    </source>
</evidence>
<dbReference type="RefSeq" id="WP_206719096.1">
    <property type="nucleotide sequence ID" value="NZ_CP071091.1"/>
</dbReference>
<accession>A0ABX7NF66</accession>
<sequence length="400" mass="46749">MKLLPGEKLSFDKTEEPDPASLSDNAINKKYAKGEVRIVTEQARYPLPSIPVMLSSNNYELNPEFQRRHRWDISKKSRLIESFIMNVPIPPIFLYEDRYSHYEVMDGLQRLTAINDFYTDQLKLDNLEEWPELNGRTYSTLPEQVRRGVDRRYLSSIILLQETAKSEVEAQRLKQLVFERINSGGINLEPQEARNAIYNGPLNQLCIDLARNPHLCATWGIPKPTPAELKDGQPSKGLLANEIYRQMEDVELVLRFFAHRQRIENHKGPLRTYLDNYLRLGNEFQNKTLSGLKEIFVDTIKLAHDTFGTQSFWLWRKRKSGSWNWLKRPTTVVYDPLMSVLSQHLDHSSKIISRRELFVGGIKKFYEKNYNTFEGRYTNRSNLGSRNELFETFVSDILEK</sequence>
<protein>
    <submittedName>
        <fullName evidence="3">DUF262 domain-containing protein</fullName>
    </submittedName>
</protein>
<dbReference type="Pfam" id="PF03235">
    <property type="entry name" value="GmrSD_N"/>
    <property type="match status" value="1"/>
</dbReference>